<evidence type="ECO:0000259" key="2">
    <source>
        <dbReference type="PROSITE" id="PS50883"/>
    </source>
</evidence>
<evidence type="ECO:0000259" key="3">
    <source>
        <dbReference type="PROSITE" id="PS50887"/>
    </source>
</evidence>
<feature type="transmembrane region" description="Helical" evidence="1">
    <location>
        <begin position="184"/>
        <end position="203"/>
    </location>
</feature>
<dbReference type="PANTHER" id="PTHR44757">
    <property type="entry name" value="DIGUANYLATE CYCLASE DGCP"/>
    <property type="match status" value="1"/>
</dbReference>
<feature type="transmembrane region" description="Helical" evidence="1">
    <location>
        <begin position="45"/>
        <end position="64"/>
    </location>
</feature>
<keyword evidence="1" id="KW-0472">Membrane</keyword>
<dbReference type="PROSITE" id="PS50887">
    <property type="entry name" value="GGDEF"/>
    <property type="match status" value="1"/>
</dbReference>
<keyword evidence="1" id="KW-0812">Transmembrane</keyword>
<dbReference type="SUPFAM" id="SSF141868">
    <property type="entry name" value="EAL domain-like"/>
    <property type="match status" value="1"/>
</dbReference>
<dbReference type="Proteomes" id="UP000422569">
    <property type="component" value="Chromosome"/>
</dbReference>
<dbReference type="Gene3D" id="3.30.70.270">
    <property type="match status" value="1"/>
</dbReference>
<dbReference type="RefSeq" id="WP_016917699.1">
    <property type="nucleotide sequence ID" value="NZ_CP044331.1"/>
</dbReference>
<feature type="domain" description="GGDEF" evidence="3">
    <location>
        <begin position="253"/>
        <end position="384"/>
    </location>
</feature>
<dbReference type="SMART" id="SM00052">
    <property type="entry name" value="EAL"/>
    <property type="match status" value="1"/>
</dbReference>
<feature type="transmembrane region" description="Helical" evidence="1">
    <location>
        <begin position="70"/>
        <end position="88"/>
    </location>
</feature>
<feature type="domain" description="EAL" evidence="2">
    <location>
        <begin position="393"/>
        <end position="643"/>
    </location>
</feature>
<dbReference type="KEGG" id="mpar:F7D14_09365"/>
<dbReference type="InterPro" id="IPR052155">
    <property type="entry name" value="Biofilm_reg_signaling"/>
</dbReference>
<keyword evidence="5" id="KW-1185">Reference proteome</keyword>
<accession>A0A6B8MAG8</accession>
<dbReference type="InterPro" id="IPR029787">
    <property type="entry name" value="Nucleotide_cyclase"/>
</dbReference>
<dbReference type="SUPFAM" id="SSF55073">
    <property type="entry name" value="Nucleotide cyclase"/>
    <property type="match status" value="1"/>
</dbReference>
<evidence type="ECO:0000313" key="5">
    <source>
        <dbReference type="Proteomes" id="UP000422569"/>
    </source>
</evidence>
<dbReference type="Gene3D" id="3.20.20.450">
    <property type="entry name" value="EAL domain"/>
    <property type="match status" value="1"/>
</dbReference>
<name>A0A6B8MAG8_9HYPH</name>
<dbReference type="PANTHER" id="PTHR44757:SF2">
    <property type="entry name" value="BIOFILM ARCHITECTURE MAINTENANCE PROTEIN MBAA"/>
    <property type="match status" value="1"/>
</dbReference>
<dbReference type="GO" id="GO:0003824">
    <property type="term" value="F:catalytic activity"/>
    <property type="evidence" value="ECO:0007669"/>
    <property type="project" value="UniProtKB-ARBA"/>
</dbReference>
<feature type="transmembrane region" description="Helical" evidence="1">
    <location>
        <begin position="109"/>
        <end position="129"/>
    </location>
</feature>
<dbReference type="InterPro" id="IPR001633">
    <property type="entry name" value="EAL_dom"/>
</dbReference>
<feature type="transmembrane region" description="Helical" evidence="1">
    <location>
        <begin position="159"/>
        <end position="178"/>
    </location>
</feature>
<dbReference type="CDD" id="cd01949">
    <property type="entry name" value="GGDEF"/>
    <property type="match status" value="1"/>
</dbReference>
<keyword evidence="1" id="KW-1133">Transmembrane helix</keyword>
<evidence type="ECO:0000313" key="4">
    <source>
        <dbReference type="EMBL" id="QGM97650.1"/>
    </source>
</evidence>
<dbReference type="SMART" id="SM00267">
    <property type="entry name" value="GGDEF"/>
    <property type="match status" value="1"/>
</dbReference>
<dbReference type="InterPro" id="IPR000160">
    <property type="entry name" value="GGDEF_dom"/>
</dbReference>
<protein>
    <submittedName>
        <fullName evidence="4">EAL domain-containing protein</fullName>
    </submittedName>
</protein>
<gene>
    <name evidence="4" type="ORF">F7D14_09365</name>
</gene>
<dbReference type="InterPro" id="IPR043128">
    <property type="entry name" value="Rev_trsase/Diguanyl_cyclase"/>
</dbReference>
<dbReference type="PROSITE" id="PS50883">
    <property type="entry name" value="EAL"/>
    <property type="match status" value="1"/>
</dbReference>
<evidence type="ECO:0000256" key="1">
    <source>
        <dbReference type="SAM" id="Phobius"/>
    </source>
</evidence>
<dbReference type="AlphaFoldDB" id="A0A6B8MAG8"/>
<proteinExistence type="predicted"/>
<dbReference type="EMBL" id="CP044331">
    <property type="protein sequence ID" value="QGM97650.1"/>
    <property type="molecule type" value="Genomic_DNA"/>
</dbReference>
<dbReference type="FunFam" id="3.30.70.270:FF:000001">
    <property type="entry name" value="Diguanylate cyclase domain protein"/>
    <property type="match status" value="1"/>
</dbReference>
<dbReference type="InterPro" id="IPR035919">
    <property type="entry name" value="EAL_sf"/>
</dbReference>
<reference evidence="4 5" key="1">
    <citation type="submission" date="2019-09" db="EMBL/GenBank/DDBJ databases">
        <title>Isolation and complete genome sequencing of Methylocystis species.</title>
        <authorList>
            <person name="Rumah B.L."/>
            <person name="Stead C.E."/>
            <person name="Stevens B.C."/>
            <person name="Minton N.P."/>
            <person name="Grosse-Honebrink A."/>
            <person name="Zhang Y."/>
        </authorList>
    </citation>
    <scope>NUCLEOTIDE SEQUENCE [LARGE SCALE GENOMIC DNA]</scope>
    <source>
        <strain evidence="4 5">BRCS2</strain>
    </source>
</reference>
<dbReference type="Pfam" id="PF00563">
    <property type="entry name" value="EAL"/>
    <property type="match status" value="1"/>
</dbReference>
<dbReference type="CDD" id="cd01948">
    <property type="entry name" value="EAL"/>
    <property type="match status" value="1"/>
</dbReference>
<sequence>MFDAIRFRALSALRLRRIFLTPADPAFAARLQDEQFAAVRRNTPGMMLANIGNALALFVTFIGTPLEARAALWTNALLLVSGYIFLRARRRGPRAGKKRSRPSTIHIRAAINAAALGALWAAVPMLFFLEASPGARLMVISLTAGMLFGGAFALARAPLAATVFAGPIALAAAVTLIRGADPDLARIAFVLCIYTAVLLRGAYAEALSFRGRVLSQMGAEREARTDALTKLPNRLAFTDAMERELARLHRYGGGFMLLCVDIDNFKTINDRHGHPAGDQLLAQAARRMRTALRASDLVARLGGDEFAIIATEVQTREAARAVANRIVGCFDAPFQLEGRAVQGAASVGGALAPKDGADFGAIFKSADVALYQAKQSGGWRIFEPAGEHDIADAPLAEPHLRLALANRQFALVYQPILNLVTNELDGFEALLRWSHPTRGQIPPSAFLSLAEETGLIHEIGLWVAENAAAAAARFPDRFRVCVNVSATQLRRPDFARRLLEAAARAELAPSRLEIEIGERALLAGDREMEDQVRKLSRMGVSVALDDFGSGYASLAQFGRLPLKRVKIDGPLSRDVLNRRECAAIVADAARMAAGFRFAVLAEGVETREQFEWLRDHGVVEAQGYFIAPPMPLEKLEAFVANWRPEQTRSAAMGA</sequence>
<dbReference type="Pfam" id="PF00990">
    <property type="entry name" value="GGDEF"/>
    <property type="match status" value="1"/>
</dbReference>
<dbReference type="NCBIfam" id="TIGR00254">
    <property type="entry name" value="GGDEF"/>
    <property type="match status" value="1"/>
</dbReference>
<organism evidence="4 5">
    <name type="scientific">Methylocystis parvus</name>
    <dbReference type="NCBI Taxonomy" id="134"/>
    <lineage>
        <taxon>Bacteria</taxon>
        <taxon>Pseudomonadati</taxon>
        <taxon>Pseudomonadota</taxon>
        <taxon>Alphaproteobacteria</taxon>
        <taxon>Hyphomicrobiales</taxon>
        <taxon>Methylocystaceae</taxon>
        <taxon>Methylocystis</taxon>
    </lineage>
</organism>